<dbReference type="Proteomes" id="UP000322080">
    <property type="component" value="Unassembled WGS sequence"/>
</dbReference>
<dbReference type="AlphaFoldDB" id="A0A5D0RNQ1"/>
<evidence type="ECO:0000313" key="4">
    <source>
        <dbReference type="Proteomes" id="UP000322080"/>
    </source>
</evidence>
<dbReference type="FunFam" id="3.40.50.720:FF:000173">
    <property type="entry name" value="3-oxoacyl-[acyl-carrier protein] reductase"/>
    <property type="match status" value="1"/>
</dbReference>
<dbReference type="PANTHER" id="PTHR42879:SF2">
    <property type="entry name" value="3-OXOACYL-[ACYL-CARRIER-PROTEIN] REDUCTASE FABG"/>
    <property type="match status" value="1"/>
</dbReference>
<name>A0A5D0RNQ1_9RHOB</name>
<dbReference type="PROSITE" id="PS00061">
    <property type="entry name" value="ADH_SHORT"/>
    <property type="match status" value="1"/>
</dbReference>
<gene>
    <name evidence="3" type="ORF">FVF75_03250</name>
</gene>
<dbReference type="RefSeq" id="WP_148376300.1">
    <property type="nucleotide sequence ID" value="NZ_VSIY01000003.1"/>
</dbReference>
<organism evidence="3 4">
    <name type="scientific">Maritimibacter fusiformis</name>
    <dbReference type="NCBI Taxonomy" id="2603819"/>
    <lineage>
        <taxon>Bacteria</taxon>
        <taxon>Pseudomonadati</taxon>
        <taxon>Pseudomonadota</taxon>
        <taxon>Alphaproteobacteria</taxon>
        <taxon>Rhodobacterales</taxon>
        <taxon>Roseobacteraceae</taxon>
        <taxon>Maritimibacter</taxon>
    </lineage>
</organism>
<proteinExistence type="inferred from homology"/>
<dbReference type="GO" id="GO:0016491">
    <property type="term" value="F:oxidoreductase activity"/>
    <property type="evidence" value="ECO:0007669"/>
    <property type="project" value="UniProtKB-KW"/>
</dbReference>
<dbReference type="GO" id="GO:0032787">
    <property type="term" value="P:monocarboxylic acid metabolic process"/>
    <property type="evidence" value="ECO:0007669"/>
    <property type="project" value="UniProtKB-ARBA"/>
</dbReference>
<dbReference type="InterPro" id="IPR020904">
    <property type="entry name" value="Sc_DH/Rdtase_CS"/>
</dbReference>
<dbReference type="InterPro" id="IPR036291">
    <property type="entry name" value="NAD(P)-bd_dom_sf"/>
</dbReference>
<dbReference type="Gene3D" id="3.40.50.720">
    <property type="entry name" value="NAD(P)-binding Rossmann-like Domain"/>
    <property type="match status" value="1"/>
</dbReference>
<accession>A0A5D0RNQ1</accession>
<dbReference type="InterPro" id="IPR050259">
    <property type="entry name" value="SDR"/>
</dbReference>
<dbReference type="Pfam" id="PF13561">
    <property type="entry name" value="adh_short_C2"/>
    <property type="match status" value="1"/>
</dbReference>
<evidence type="ECO:0000256" key="1">
    <source>
        <dbReference type="ARBA" id="ARBA00006484"/>
    </source>
</evidence>
<keyword evidence="4" id="KW-1185">Reference proteome</keyword>
<dbReference type="PROSITE" id="PS51257">
    <property type="entry name" value="PROKAR_LIPOPROTEIN"/>
    <property type="match status" value="1"/>
</dbReference>
<comment type="caution">
    <text evidence="3">The sequence shown here is derived from an EMBL/GenBank/DDBJ whole genome shotgun (WGS) entry which is preliminary data.</text>
</comment>
<dbReference type="InterPro" id="IPR002347">
    <property type="entry name" value="SDR_fam"/>
</dbReference>
<evidence type="ECO:0000256" key="2">
    <source>
        <dbReference type="ARBA" id="ARBA00023002"/>
    </source>
</evidence>
<protein>
    <submittedName>
        <fullName evidence="3">SDR family oxidoreductase</fullName>
    </submittedName>
</protein>
<sequence length="251" mass="25765">MNGIDGRVAVITGAGNGIGAACARRLATDGATVALLDLDPTAAEAVAGEIRASGGQARAMAVDCTDRAAVEAAFAEIASSLGPVDILVNNVGQSARDKMSDFVNADMDVLDMILDINLKSTILCARQVVGSMQARGYGRIVNMTSESAVNGSRKTWEYSAAKAGVIGFTRTIARELAADGITVNAVGPGATATCAMERIPADLLDRIKAGIPAGRLAEPDEIANAVAFFSGDQCAYVTGQTLLVNGGNWML</sequence>
<dbReference type="EMBL" id="VSIY01000003">
    <property type="protein sequence ID" value="TYB83210.1"/>
    <property type="molecule type" value="Genomic_DNA"/>
</dbReference>
<dbReference type="PRINTS" id="PR00081">
    <property type="entry name" value="GDHRDH"/>
</dbReference>
<keyword evidence="2" id="KW-0560">Oxidoreductase</keyword>
<dbReference type="PANTHER" id="PTHR42879">
    <property type="entry name" value="3-OXOACYL-(ACYL-CARRIER-PROTEIN) REDUCTASE"/>
    <property type="match status" value="1"/>
</dbReference>
<dbReference type="SUPFAM" id="SSF51735">
    <property type="entry name" value="NAD(P)-binding Rossmann-fold domains"/>
    <property type="match status" value="1"/>
</dbReference>
<evidence type="ECO:0000313" key="3">
    <source>
        <dbReference type="EMBL" id="TYB83210.1"/>
    </source>
</evidence>
<comment type="similarity">
    <text evidence="1">Belongs to the short-chain dehydrogenases/reductases (SDR) family.</text>
</comment>
<reference evidence="3 4" key="1">
    <citation type="submission" date="2019-08" db="EMBL/GenBank/DDBJ databases">
        <title>Identification of a novel species of the genus Boseongicola.</title>
        <authorList>
            <person name="Zhang X.-Q."/>
        </authorList>
    </citation>
    <scope>NUCLEOTIDE SEQUENCE [LARGE SCALE GENOMIC DNA]</scope>
    <source>
        <strain evidence="3 4">HY14</strain>
    </source>
</reference>
<dbReference type="PRINTS" id="PR00080">
    <property type="entry name" value="SDRFAMILY"/>
</dbReference>